<gene>
    <name evidence="2" type="ORF">DF3PB_220024</name>
</gene>
<protein>
    <submittedName>
        <fullName evidence="2">Uncharacterized protein</fullName>
    </submittedName>
</protein>
<dbReference type="EMBL" id="UIDG01000135">
    <property type="protein sequence ID" value="SUS05887.1"/>
    <property type="molecule type" value="Genomic_DNA"/>
</dbReference>
<evidence type="ECO:0000256" key="1">
    <source>
        <dbReference type="SAM" id="Phobius"/>
    </source>
</evidence>
<feature type="transmembrane region" description="Helical" evidence="1">
    <location>
        <begin position="39"/>
        <end position="60"/>
    </location>
</feature>
<keyword evidence="1" id="KW-0812">Transmembrane</keyword>
<keyword evidence="1" id="KW-0472">Membrane</keyword>
<sequence length="128" mass="12698">MMRVTYFDWMMILEAASLIAIGVATVAAGRGRPLILRGAGLAACASGVAFLVSALVPALVPATCVGADCVRPGPWNAIAPAARMLGVGFLAASAACGVVFAVKLTAGVHSGARATASSRAGPHAPDQP</sequence>
<feature type="transmembrane region" description="Helical" evidence="1">
    <location>
        <begin position="6"/>
        <end position="27"/>
    </location>
</feature>
<evidence type="ECO:0000313" key="2">
    <source>
        <dbReference type="EMBL" id="SUS05887.1"/>
    </source>
</evidence>
<accession>A0A380TE09</accession>
<organism evidence="2">
    <name type="scientific">metagenome</name>
    <dbReference type="NCBI Taxonomy" id="256318"/>
    <lineage>
        <taxon>unclassified sequences</taxon>
        <taxon>metagenomes</taxon>
    </lineage>
</organism>
<reference evidence="2" key="1">
    <citation type="submission" date="2018-07" db="EMBL/GenBank/DDBJ databases">
        <authorList>
            <person name="Quirk P.G."/>
            <person name="Krulwich T.A."/>
        </authorList>
    </citation>
    <scope>NUCLEOTIDE SEQUENCE</scope>
</reference>
<name>A0A380TE09_9ZZZZ</name>
<feature type="transmembrane region" description="Helical" evidence="1">
    <location>
        <begin position="80"/>
        <end position="102"/>
    </location>
</feature>
<proteinExistence type="predicted"/>
<keyword evidence="1" id="KW-1133">Transmembrane helix</keyword>
<dbReference type="AlphaFoldDB" id="A0A380TE09"/>